<keyword evidence="4" id="KW-0479">Metal-binding</keyword>
<feature type="region of interest" description="Disordered" evidence="12">
    <location>
        <begin position="109"/>
        <end position="138"/>
    </location>
</feature>
<evidence type="ECO:0000256" key="10">
    <source>
        <dbReference type="ARBA" id="ARBA00034699"/>
    </source>
</evidence>
<keyword evidence="5" id="KW-0863">Zinc-finger</keyword>
<dbReference type="PANTHER" id="PTHR31054">
    <property type="entry name" value="ZYGOTE ARREST PROTEIN 1-LIKE ISOFORM X1"/>
    <property type="match status" value="1"/>
</dbReference>
<organism evidence="14 15">
    <name type="scientific">Mesocricetus auratus</name>
    <name type="common">Golden hamster</name>
    <dbReference type="NCBI Taxonomy" id="10036"/>
    <lineage>
        <taxon>Eukaryota</taxon>
        <taxon>Metazoa</taxon>
        <taxon>Chordata</taxon>
        <taxon>Craniata</taxon>
        <taxon>Vertebrata</taxon>
        <taxon>Euteleostomi</taxon>
        <taxon>Mammalia</taxon>
        <taxon>Eutheria</taxon>
        <taxon>Euarchontoglires</taxon>
        <taxon>Glires</taxon>
        <taxon>Rodentia</taxon>
        <taxon>Myomorpha</taxon>
        <taxon>Muroidea</taxon>
        <taxon>Cricetidae</taxon>
        <taxon>Cricetinae</taxon>
        <taxon>Mesocricetus</taxon>
    </lineage>
</organism>
<dbReference type="RefSeq" id="XP_040603114.1">
    <property type="nucleotide sequence ID" value="XM_040747180.1"/>
</dbReference>
<reference evidence="15" key="1">
    <citation type="submission" date="2025-08" db="UniProtKB">
        <authorList>
            <consortium name="RefSeq"/>
        </authorList>
    </citation>
    <scope>IDENTIFICATION</scope>
    <source>
        <tissue evidence="15">Liver</tissue>
    </source>
</reference>
<dbReference type="InterPro" id="IPR027377">
    <property type="entry name" value="ZAR1/RTP1-5-like_Znf-3CxxC"/>
</dbReference>
<evidence type="ECO:0000313" key="15">
    <source>
        <dbReference type="RefSeq" id="XP_040603114.1"/>
    </source>
</evidence>
<dbReference type="GeneID" id="121140837"/>
<evidence type="ECO:0000256" key="8">
    <source>
        <dbReference type="ARBA" id="ARBA00022884"/>
    </source>
</evidence>
<feature type="region of interest" description="Disordered" evidence="12">
    <location>
        <begin position="1"/>
        <end position="33"/>
    </location>
</feature>
<evidence type="ECO:0000259" key="13">
    <source>
        <dbReference type="SMART" id="SM01328"/>
    </source>
</evidence>
<sequence length="370" mass="41244">MAAWAGEARDPHMFPASIPHSYPHPYPPADKAREGWRFSAGGYRSTPPSFPGCGQLSATEYFDNYRRAQLMVLLSRVGSRAVSSRDVGVQVNPRRDAWVQCSLGRRTLQFGQRRPSPEVGSGSRQPCSSAGARRPPRSWRSVAVYSPVAFCGLASSQEVAAGGQKPTEGERRPAPAGTGEPEPGKGEVEVRKAVPKEGDVQDKGQAGQEQPLQEDPDSGATSQPEPGSQELRPAAETAQEDPGDPAASRDSASPQNTERDKERLRFQFLEQKYGYYHCKDCNIRWESAYVWCVQGTSKVYFKQFCRACQKSYNPYRVEDITCQSCKRTRCTCPVRLRHVDPKRPHRQDLCGRCKDKRLSCDSTFSFKYII</sequence>
<feature type="region of interest" description="Disordered" evidence="12">
    <location>
        <begin position="157"/>
        <end position="261"/>
    </location>
</feature>
<proteinExistence type="inferred from homology"/>
<dbReference type="PANTHER" id="PTHR31054:SF6">
    <property type="entry name" value="ZYGOTE ARREST PROTEIN 1"/>
    <property type="match status" value="1"/>
</dbReference>
<keyword evidence="2" id="KW-0217">Developmental protein</keyword>
<evidence type="ECO:0000256" key="6">
    <source>
        <dbReference type="ARBA" id="ARBA00022782"/>
    </source>
</evidence>
<dbReference type="InterPro" id="IPR026775">
    <property type="entry name" value="Zar1"/>
</dbReference>
<keyword evidence="7" id="KW-0862">Zinc</keyword>
<keyword evidence="9" id="KW-0896">Oogenesis</keyword>
<accession>A0ABM2XK42</accession>
<evidence type="ECO:0000256" key="2">
    <source>
        <dbReference type="ARBA" id="ARBA00022473"/>
    </source>
</evidence>
<keyword evidence="6" id="KW-0221">Differentiation</keyword>
<evidence type="ECO:0000256" key="3">
    <source>
        <dbReference type="ARBA" id="ARBA00022490"/>
    </source>
</evidence>
<feature type="domain" description="3CxxC-type" evidence="13">
    <location>
        <begin position="271"/>
        <end position="356"/>
    </location>
</feature>
<comment type="subunit">
    <text evidence="11">Interacts with YBX2.</text>
</comment>
<dbReference type="Pfam" id="PF13695">
    <property type="entry name" value="Zn_ribbon_3CxxC"/>
    <property type="match status" value="1"/>
</dbReference>
<dbReference type="Proteomes" id="UP000886700">
    <property type="component" value="Unplaced"/>
</dbReference>
<evidence type="ECO:0000256" key="4">
    <source>
        <dbReference type="ARBA" id="ARBA00022723"/>
    </source>
</evidence>
<keyword evidence="8" id="KW-0694">RNA-binding</keyword>
<name>A0ABM2XK42_MESAU</name>
<evidence type="ECO:0000256" key="5">
    <source>
        <dbReference type="ARBA" id="ARBA00022771"/>
    </source>
</evidence>
<evidence type="ECO:0000256" key="7">
    <source>
        <dbReference type="ARBA" id="ARBA00022833"/>
    </source>
</evidence>
<keyword evidence="3" id="KW-0963">Cytoplasm</keyword>
<protein>
    <submittedName>
        <fullName evidence="15">Zygote arrest protein 1</fullName>
    </submittedName>
</protein>
<evidence type="ECO:0000256" key="9">
    <source>
        <dbReference type="ARBA" id="ARBA00022943"/>
    </source>
</evidence>
<comment type="subcellular location">
    <subcellularLocation>
        <location evidence="1">Cytoplasm</location>
        <location evidence="1">Cytoplasmic ribonucleoprotein granule</location>
    </subcellularLocation>
</comment>
<feature type="compositionally biased region" description="Basic and acidic residues" evidence="12">
    <location>
        <begin position="182"/>
        <end position="202"/>
    </location>
</feature>
<keyword evidence="14" id="KW-1185">Reference proteome</keyword>
<evidence type="ECO:0000313" key="14">
    <source>
        <dbReference type="Proteomes" id="UP000886700"/>
    </source>
</evidence>
<gene>
    <name evidence="15" type="primary">Zar1</name>
</gene>
<evidence type="ECO:0000256" key="1">
    <source>
        <dbReference type="ARBA" id="ARBA00004331"/>
    </source>
</evidence>
<comment type="similarity">
    <text evidence="10">Belongs to the ZAR1 family.</text>
</comment>
<dbReference type="SMART" id="SM01328">
    <property type="entry name" value="zf-3CxxC"/>
    <property type="match status" value="1"/>
</dbReference>
<evidence type="ECO:0000256" key="12">
    <source>
        <dbReference type="SAM" id="MobiDB-lite"/>
    </source>
</evidence>
<evidence type="ECO:0000256" key="11">
    <source>
        <dbReference type="ARBA" id="ARBA00034786"/>
    </source>
</evidence>